<organism evidence="1 2">
    <name type="scientific">Aquamicrobium terrae</name>
    <dbReference type="NCBI Taxonomy" id="1324945"/>
    <lineage>
        <taxon>Bacteria</taxon>
        <taxon>Pseudomonadati</taxon>
        <taxon>Pseudomonadota</taxon>
        <taxon>Alphaproteobacteria</taxon>
        <taxon>Hyphomicrobiales</taxon>
        <taxon>Phyllobacteriaceae</taxon>
        <taxon>Aquamicrobium</taxon>
    </lineage>
</organism>
<keyword evidence="2" id="KW-1185">Reference proteome</keyword>
<evidence type="ECO:0000313" key="1">
    <source>
        <dbReference type="EMBL" id="MET3793126.1"/>
    </source>
</evidence>
<proteinExistence type="predicted"/>
<comment type="caution">
    <text evidence="1">The sequence shown here is derived from an EMBL/GenBank/DDBJ whole genome shotgun (WGS) entry which is preliminary data.</text>
</comment>
<evidence type="ECO:0000313" key="2">
    <source>
        <dbReference type="Proteomes" id="UP001549076"/>
    </source>
</evidence>
<dbReference type="EMBL" id="JBEPML010000011">
    <property type="protein sequence ID" value="MET3793126.1"/>
    <property type="molecule type" value="Genomic_DNA"/>
</dbReference>
<dbReference type="Proteomes" id="UP001549076">
    <property type="component" value="Unassembled WGS sequence"/>
</dbReference>
<gene>
    <name evidence="1" type="ORF">ABID37_003349</name>
</gene>
<reference evidence="1 2" key="1">
    <citation type="submission" date="2024-06" db="EMBL/GenBank/DDBJ databases">
        <title>Genomic Encyclopedia of Type Strains, Phase IV (KMG-IV): sequencing the most valuable type-strain genomes for metagenomic binning, comparative biology and taxonomic classification.</title>
        <authorList>
            <person name="Goeker M."/>
        </authorList>
    </citation>
    <scope>NUCLEOTIDE SEQUENCE [LARGE SCALE GENOMIC DNA]</scope>
    <source>
        <strain evidence="1 2">DSM 27865</strain>
    </source>
</reference>
<accession>A0ABV2N260</accession>
<protein>
    <submittedName>
        <fullName evidence="1">Uncharacterized protein</fullName>
    </submittedName>
</protein>
<dbReference type="RefSeq" id="WP_354196755.1">
    <property type="nucleotide sequence ID" value="NZ_JBEPML010000011.1"/>
</dbReference>
<sequence length="127" mass="13056">MTGKHRAIGMEAQLDEKVLEETLAESLAEIAPEANSVSDEEFAQIASEALEAVGGRLLFKVRTGSDEAEEHVAAGCIGDGDSRQFLLLSQPVSGGPLKVETASKSGNPLAGIAASYAALMDALNAAA</sequence>
<name>A0ABV2N260_9HYPH</name>